<reference evidence="5" key="1">
    <citation type="submission" date="2016-04" db="EMBL/GenBank/DDBJ databases">
        <authorList>
            <person name="Evans L.H."/>
            <person name="Alamgir A."/>
            <person name="Owens N."/>
            <person name="Weber N.D."/>
            <person name="Virtaneva K."/>
            <person name="Barbian K."/>
            <person name="Babar A."/>
            <person name="Rosenke K."/>
        </authorList>
    </citation>
    <scope>NUCLEOTIDE SEQUENCE</scope>
    <source>
        <strain evidence="5">Nono1</strain>
    </source>
</reference>
<dbReference type="AlphaFoldDB" id="A0A1M4EC56"/>
<keyword evidence="2 5" id="KW-0808">Transferase</keyword>
<dbReference type="Gene3D" id="3.90.470.20">
    <property type="entry name" value="4'-phosphopantetheinyl transferase domain"/>
    <property type="match status" value="1"/>
</dbReference>
<gene>
    <name evidence="5" type="ORF">BN4615_P5862</name>
</gene>
<protein>
    <submittedName>
        <fullName evidence="5">4'-phosphopantetheinyl transferase</fullName>
        <ecNumber evidence="5">2.7.8.-</ecNumber>
    </submittedName>
</protein>
<dbReference type="InterPro" id="IPR050559">
    <property type="entry name" value="P-Pant_transferase_sf"/>
</dbReference>
<comment type="similarity">
    <text evidence="1">Belongs to the P-Pant transferase superfamily. Gsp/Sfp/HetI/AcpT family.</text>
</comment>
<feature type="domain" description="4'-phosphopantetheinyl transferase" evidence="3">
    <location>
        <begin position="108"/>
        <end position="177"/>
    </location>
</feature>
<dbReference type="Pfam" id="PF22624">
    <property type="entry name" value="AASDHPPT_N"/>
    <property type="match status" value="1"/>
</dbReference>
<dbReference type="PANTHER" id="PTHR12215">
    <property type="entry name" value="PHOSPHOPANTETHEINE TRANSFERASE"/>
    <property type="match status" value="1"/>
</dbReference>
<dbReference type="Pfam" id="PF01648">
    <property type="entry name" value="ACPS"/>
    <property type="match status" value="1"/>
</dbReference>
<dbReference type="EC" id="2.7.8.-" evidence="5"/>
<evidence type="ECO:0000256" key="1">
    <source>
        <dbReference type="ARBA" id="ARBA00010990"/>
    </source>
</evidence>
<dbReference type="GO" id="GO:0000287">
    <property type="term" value="F:magnesium ion binding"/>
    <property type="evidence" value="ECO:0007669"/>
    <property type="project" value="InterPro"/>
</dbReference>
<dbReference type="GO" id="GO:0008897">
    <property type="term" value="F:holo-[acyl-carrier-protein] synthase activity"/>
    <property type="evidence" value="ECO:0007669"/>
    <property type="project" value="InterPro"/>
</dbReference>
<dbReference type="GO" id="GO:0005829">
    <property type="term" value="C:cytosol"/>
    <property type="evidence" value="ECO:0007669"/>
    <property type="project" value="TreeGrafter"/>
</dbReference>
<dbReference type="PANTHER" id="PTHR12215:SF10">
    <property type="entry name" value="L-AMINOADIPATE-SEMIALDEHYDE DEHYDROGENASE-PHOSPHOPANTETHEINYL TRANSFERASE"/>
    <property type="match status" value="1"/>
</dbReference>
<organism evidence="5">
    <name type="scientific">Nonomuraea gerenzanensis</name>
    <dbReference type="NCBI Taxonomy" id="93944"/>
    <lineage>
        <taxon>Bacteria</taxon>
        <taxon>Bacillati</taxon>
        <taxon>Actinomycetota</taxon>
        <taxon>Actinomycetes</taxon>
        <taxon>Streptosporangiales</taxon>
        <taxon>Streptosporangiaceae</taxon>
        <taxon>Nonomuraea</taxon>
    </lineage>
</organism>
<dbReference type="InterPro" id="IPR055066">
    <property type="entry name" value="AASDHPPT_N"/>
</dbReference>
<sequence>MAVVLVRQAREVLARVHDTDDRLTAQERQRAAAFRRDEDRQIFVAGRHLLRRCAARLVDVPMEELAVVQRCPLCHGPHGRPFLQGYPEVHLSLSHAGETVAAAAGPQPVGIDLERLDQPSAGPQVVARVLTRGEREAVQRDPDPHRAFLRQWVRKEALIKAGVAGLHTMSSIDLSSLSLSEGRWAFHVWRILDWSGGDVLGSLATTLDD</sequence>
<evidence type="ECO:0000256" key="2">
    <source>
        <dbReference type="ARBA" id="ARBA00022679"/>
    </source>
</evidence>
<evidence type="ECO:0000313" key="5">
    <source>
        <dbReference type="EMBL" id="SBO96346.1"/>
    </source>
</evidence>
<dbReference type="SUPFAM" id="SSF56214">
    <property type="entry name" value="4'-phosphopantetheinyl transferase"/>
    <property type="match status" value="2"/>
</dbReference>
<dbReference type="InterPro" id="IPR037143">
    <property type="entry name" value="4-PPantetheinyl_Trfase_dom_sf"/>
</dbReference>
<name>A0A1M4EC56_9ACTN</name>
<dbReference type="InterPro" id="IPR008278">
    <property type="entry name" value="4-PPantetheinyl_Trfase_dom"/>
</dbReference>
<dbReference type="EMBL" id="LT559118">
    <property type="protein sequence ID" value="SBO96346.1"/>
    <property type="molecule type" value="Genomic_DNA"/>
</dbReference>
<accession>A0A1M4EC56</accession>
<feature type="domain" description="4'-phosphopantetheinyl transferase N-terminal" evidence="4">
    <location>
        <begin position="23"/>
        <end position="106"/>
    </location>
</feature>
<dbReference type="RefSeq" id="WP_225275656.1">
    <property type="nucleotide sequence ID" value="NZ_CP084058.1"/>
</dbReference>
<evidence type="ECO:0000259" key="3">
    <source>
        <dbReference type="Pfam" id="PF01648"/>
    </source>
</evidence>
<dbReference type="GO" id="GO:0019878">
    <property type="term" value="P:lysine biosynthetic process via aminoadipic acid"/>
    <property type="evidence" value="ECO:0007669"/>
    <property type="project" value="TreeGrafter"/>
</dbReference>
<proteinExistence type="inferred from homology"/>
<evidence type="ECO:0000259" key="4">
    <source>
        <dbReference type="Pfam" id="PF22624"/>
    </source>
</evidence>